<reference evidence="6" key="1">
    <citation type="submission" date="2023-07" db="EMBL/GenBank/DDBJ databases">
        <title>draft genome sequence of fig (Ficus carica).</title>
        <authorList>
            <person name="Takahashi T."/>
            <person name="Nishimura K."/>
        </authorList>
    </citation>
    <scope>NUCLEOTIDE SEQUENCE</scope>
</reference>
<name>A0AA88DPD9_FICCA</name>
<dbReference type="GO" id="GO:0016491">
    <property type="term" value="F:oxidoreductase activity"/>
    <property type="evidence" value="ECO:0007669"/>
    <property type="project" value="UniProtKB-KW"/>
</dbReference>
<evidence type="ECO:0000256" key="2">
    <source>
        <dbReference type="ARBA" id="ARBA00022692"/>
    </source>
</evidence>
<keyword evidence="3" id="KW-1133">Transmembrane helix</keyword>
<comment type="subcellular location">
    <subcellularLocation>
        <location evidence="1">Membrane</location>
        <topology evidence="1">Multi-pass membrane protein</topology>
    </subcellularLocation>
</comment>
<dbReference type="PANTHER" id="PTHR21266:SF32">
    <property type="entry name" value="CHOLESTEROL 7-DESATURASE NVD"/>
    <property type="match status" value="1"/>
</dbReference>
<dbReference type="InterPro" id="IPR023395">
    <property type="entry name" value="MCP_dom_sf"/>
</dbReference>
<evidence type="ECO:0000256" key="4">
    <source>
        <dbReference type="ARBA" id="ARBA00023002"/>
    </source>
</evidence>
<keyword evidence="5" id="KW-0472">Membrane</keyword>
<dbReference type="Pfam" id="PF00153">
    <property type="entry name" value="Mito_carr"/>
    <property type="match status" value="1"/>
</dbReference>
<dbReference type="Proteomes" id="UP001187192">
    <property type="component" value="Unassembled WGS sequence"/>
</dbReference>
<keyword evidence="4" id="KW-0560">Oxidoreductase</keyword>
<organism evidence="6 7">
    <name type="scientific">Ficus carica</name>
    <name type="common">Common fig</name>
    <dbReference type="NCBI Taxonomy" id="3494"/>
    <lineage>
        <taxon>Eukaryota</taxon>
        <taxon>Viridiplantae</taxon>
        <taxon>Streptophyta</taxon>
        <taxon>Embryophyta</taxon>
        <taxon>Tracheophyta</taxon>
        <taxon>Spermatophyta</taxon>
        <taxon>Magnoliopsida</taxon>
        <taxon>eudicotyledons</taxon>
        <taxon>Gunneridae</taxon>
        <taxon>Pentapetalae</taxon>
        <taxon>rosids</taxon>
        <taxon>fabids</taxon>
        <taxon>Rosales</taxon>
        <taxon>Moraceae</taxon>
        <taxon>Ficeae</taxon>
        <taxon>Ficus</taxon>
    </lineage>
</organism>
<dbReference type="EMBL" id="BTGU01000083">
    <property type="protein sequence ID" value="GMN59053.1"/>
    <property type="molecule type" value="Genomic_DNA"/>
</dbReference>
<proteinExistence type="predicted"/>
<dbReference type="GO" id="GO:0016020">
    <property type="term" value="C:membrane"/>
    <property type="evidence" value="ECO:0007669"/>
    <property type="project" value="UniProtKB-SubCell"/>
</dbReference>
<accession>A0AA88DPD9</accession>
<evidence type="ECO:0000256" key="1">
    <source>
        <dbReference type="ARBA" id="ARBA00004141"/>
    </source>
</evidence>
<sequence length="232" mass="25988">MAEVQLLAIESASTVSGFYAAACSLPFDYAKTQIQKMQPDAQGKYPYTGSLYCTMKTGGPFKSYTGFPVYCLLYDMNFPQPGSEDREISWVVEFCAGLEIFVRVKNFGVWIDKVVPTMDASYWAKLDSGFRFTSAHLEERTIADVGPTQWQKACFVPTKSDAVVVGFRKWLNKYAVSQVDWRGKLSGALPPTPPREQLMDRYWTHVVSCSSCKAAFRGLIVLELCCKSSLLL</sequence>
<dbReference type="InterPro" id="IPR050584">
    <property type="entry name" value="Cholesterol_7-desaturase"/>
</dbReference>
<keyword evidence="2" id="KW-0812">Transmembrane</keyword>
<dbReference type="SUPFAM" id="SSF103506">
    <property type="entry name" value="Mitochondrial carrier"/>
    <property type="match status" value="1"/>
</dbReference>
<keyword evidence="7" id="KW-1185">Reference proteome</keyword>
<dbReference type="GO" id="GO:0005737">
    <property type="term" value="C:cytoplasm"/>
    <property type="evidence" value="ECO:0007669"/>
    <property type="project" value="TreeGrafter"/>
</dbReference>
<dbReference type="InterPro" id="IPR018108">
    <property type="entry name" value="MCP_transmembrane"/>
</dbReference>
<dbReference type="AlphaFoldDB" id="A0AA88DPD9"/>
<comment type="caution">
    <text evidence="6">The sequence shown here is derived from an EMBL/GenBank/DDBJ whole genome shotgun (WGS) entry which is preliminary data.</text>
</comment>
<dbReference type="PANTHER" id="PTHR21266">
    <property type="entry name" value="IRON-SULFUR DOMAIN CONTAINING PROTEIN"/>
    <property type="match status" value="1"/>
</dbReference>
<evidence type="ECO:0000313" key="6">
    <source>
        <dbReference type="EMBL" id="GMN59053.1"/>
    </source>
</evidence>
<evidence type="ECO:0000256" key="5">
    <source>
        <dbReference type="ARBA" id="ARBA00023136"/>
    </source>
</evidence>
<protein>
    <submittedName>
        <fullName evidence="6">Uncharacterized protein</fullName>
    </submittedName>
</protein>
<evidence type="ECO:0000256" key="3">
    <source>
        <dbReference type="ARBA" id="ARBA00022989"/>
    </source>
</evidence>
<evidence type="ECO:0000313" key="7">
    <source>
        <dbReference type="Proteomes" id="UP001187192"/>
    </source>
</evidence>
<gene>
    <name evidence="6" type="ORF">TIFTF001_028146</name>
</gene>